<evidence type="ECO:0000313" key="1">
    <source>
        <dbReference type="EMBL" id="SUZ68388.1"/>
    </source>
</evidence>
<name>A0A381PPI7_9ZZZZ</name>
<reference evidence="1" key="1">
    <citation type="submission" date="2018-05" db="EMBL/GenBank/DDBJ databases">
        <authorList>
            <person name="Lanie J.A."/>
            <person name="Ng W.-L."/>
            <person name="Kazmierczak K.M."/>
            <person name="Andrzejewski T.M."/>
            <person name="Davidsen T.M."/>
            <person name="Wayne K.J."/>
            <person name="Tettelin H."/>
            <person name="Glass J.I."/>
            <person name="Rusch D."/>
            <person name="Podicherti R."/>
            <person name="Tsui H.-C.T."/>
            <person name="Winkler M.E."/>
        </authorList>
    </citation>
    <scope>NUCLEOTIDE SEQUENCE</scope>
</reference>
<protein>
    <submittedName>
        <fullName evidence="1">Uncharacterized protein</fullName>
    </submittedName>
</protein>
<proteinExistence type="predicted"/>
<accession>A0A381PPI7</accession>
<dbReference type="AlphaFoldDB" id="A0A381PPI7"/>
<organism evidence="1">
    <name type="scientific">marine metagenome</name>
    <dbReference type="NCBI Taxonomy" id="408172"/>
    <lineage>
        <taxon>unclassified sequences</taxon>
        <taxon>metagenomes</taxon>
        <taxon>ecological metagenomes</taxon>
    </lineage>
</organism>
<dbReference type="EMBL" id="UINC01001038">
    <property type="protein sequence ID" value="SUZ68388.1"/>
    <property type="molecule type" value="Genomic_DNA"/>
</dbReference>
<gene>
    <name evidence="1" type="ORF">METZ01_LOCUS21242</name>
</gene>
<sequence>MPQRLPGPVEDKKKTSKLGVFFLDPSLRRDRMSRALRIRPERGKRNPLPRWPVPAAEWAAIIRLFRADLHHEAGTSPGSPPRKGFSPAASLHAFPKTVLVHTLPIPWPVCGLHSALYLFNSLRGRRPTATSDGPRSDIAR</sequence>